<feature type="region of interest" description="Disordered" evidence="1">
    <location>
        <begin position="1"/>
        <end position="40"/>
    </location>
</feature>
<organism evidence="2 3">
    <name type="scientific">Plutella xylostella</name>
    <name type="common">Diamondback moth</name>
    <name type="synonym">Plutella maculipennis</name>
    <dbReference type="NCBI Taxonomy" id="51655"/>
    <lineage>
        <taxon>Eukaryota</taxon>
        <taxon>Metazoa</taxon>
        <taxon>Ecdysozoa</taxon>
        <taxon>Arthropoda</taxon>
        <taxon>Hexapoda</taxon>
        <taxon>Insecta</taxon>
        <taxon>Pterygota</taxon>
        <taxon>Neoptera</taxon>
        <taxon>Endopterygota</taxon>
        <taxon>Lepidoptera</taxon>
        <taxon>Glossata</taxon>
        <taxon>Ditrysia</taxon>
        <taxon>Yponomeutoidea</taxon>
        <taxon>Plutellidae</taxon>
        <taxon>Plutella</taxon>
    </lineage>
</organism>
<sequence>MSDVGEQPKCQLLHSRPKLVKNGMADQNYAPSSNENSKET</sequence>
<dbReference type="EMBL" id="CAJHNJ030000067">
    <property type="protein sequence ID" value="CAG9133782.1"/>
    <property type="molecule type" value="Genomic_DNA"/>
</dbReference>
<reference evidence="2" key="1">
    <citation type="submission" date="2020-11" db="EMBL/GenBank/DDBJ databases">
        <authorList>
            <person name="Whiteford S."/>
        </authorList>
    </citation>
    <scope>NUCLEOTIDE SEQUENCE</scope>
</reference>
<protein>
    <submittedName>
        <fullName evidence="2">(diamondback moth) hypothetical protein</fullName>
    </submittedName>
</protein>
<dbReference type="AlphaFoldDB" id="A0A8S4G4C1"/>
<evidence type="ECO:0000256" key="1">
    <source>
        <dbReference type="SAM" id="MobiDB-lite"/>
    </source>
</evidence>
<keyword evidence="3" id="KW-1185">Reference proteome</keyword>
<evidence type="ECO:0000313" key="2">
    <source>
        <dbReference type="EMBL" id="CAG9133782.1"/>
    </source>
</evidence>
<proteinExistence type="predicted"/>
<dbReference type="Proteomes" id="UP000653454">
    <property type="component" value="Unassembled WGS sequence"/>
</dbReference>
<evidence type="ECO:0000313" key="3">
    <source>
        <dbReference type="Proteomes" id="UP000653454"/>
    </source>
</evidence>
<name>A0A8S4G4C1_PLUXY</name>
<feature type="compositionally biased region" description="Polar residues" evidence="1">
    <location>
        <begin position="29"/>
        <end position="40"/>
    </location>
</feature>
<comment type="caution">
    <text evidence="2">The sequence shown here is derived from an EMBL/GenBank/DDBJ whole genome shotgun (WGS) entry which is preliminary data.</text>
</comment>
<gene>
    <name evidence="2" type="ORF">PLXY2_LOCUS12033</name>
</gene>
<accession>A0A8S4G4C1</accession>